<proteinExistence type="predicted"/>
<evidence type="ECO:0000313" key="1">
    <source>
        <dbReference type="EMBL" id="KEZ39596.1"/>
    </source>
</evidence>
<accession>A0A084FWY4</accession>
<dbReference type="HOGENOM" id="CLU_2159860_0_0_1"/>
<dbReference type="VEuPathDB" id="FungiDB:SAPIO_CDS9510"/>
<comment type="caution">
    <text evidence="1">The sequence shown here is derived from an EMBL/GenBank/DDBJ whole genome shotgun (WGS) entry which is preliminary data.</text>
</comment>
<organism evidence="1 2">
    <name type="scientific">Pseudallescheria apiosperma</name>
    <name type="common">Scedosporium apiospermum</name>
    <dbReference type="NCBI Taxonomy" id="563466"/>
    <lineage>
        <taxon>Eukaryota</taxon>
        <taxon>Fungi</taxon>
        <taxon>Dikarya</taxon>
        <taxon>Ascomycota</taxon>
        <taxon>Pezizomycotina</taxon>
        <taxon>Sordariomycetes</taxon>
        <taxon>Hypocreomycetidae</taxon>
        <taxon>Microascales</taxon>
        <taxon>Microascaceae</taxon>
        <taxon>Scedosporium</taxon>
    </lineage>
</organism>
<dbReference type="RefSeq" id="XP_016639395.1">
    <property type="nucleotide sequence ID" value="XM_016790885.1"/>
</dbReference>
<reference evidence="1 2" key="1">
    <citation type="journal article" date="2014" name="Genome Announc.">
        <title>Draft genome sequence of the pathogenic fungus Scedosporium apiospermum.</title>
        <authorList>
            <person name="Vandeputte P."/>
            <person name="Ghamrawi S."/>
            <person name="Rechenmann M."/>
            <person name="Iltis A."/>
            <person name="Giraud S."/>
            <person name="Fleury M."/>
            <person name="Thornton C."/>
            <person name="Delhaes L."/>
            <person name="Meyer W."/>
            <person name="Papon N."/>
            <person name="Bouchara J.P."/>
        </authorList>
    </citation>
    <scope>NUCLEOTIDE SEQUENCE [LARGE SCALE GENOMIC DNA]</scope>
    <source>
        <strain evidence="1 2">IHEM 14462</strain>
    </source>
</reference>
<protein>
    <submittedName>
        <fullName evidence="1">Uncharacterized protein</fullName>
    </submittedName>
</protein>
<dbReference type="KEGG" id="sapo:SAPIO_CDS9510"/>
<name>A0A084FWY4_PSEDA</name>
<dbReference type="EMBL" id="JOWA01000143">
    <property type="protein sequence ID" value="KEZ39596.1"/>
    <property type="molecule type" value="Genomic_DNA"/>
</dbReference>
<gene>
    <name evidence="1" type="ORF">SAPIO_CDS9510</name>
</gene>
<keyword evidence="2" id="KW-1185">Reference proteome</keyword>
<sequence>MRKQVFLLGEVDRTRKCLTRSPSSASFYFIGADDSFFLQQVNVGISKQAGRYAIPKSEKPVKQSFRHPKFDVRWRIIFWEGAAVSTESCVEDLPLACEASQGQTRGVNEKE</sequence>
<dbReference type="AlphaFoldDB" id="A0A084FWY4"/>
<dbReference type="Proteomes" id="UP000028545">
    <property type="component" value="Unassembled WGS sequence"/>
</dbReference>
<evidence type="ECO:0000313" key="2">
    <source>
        <dbReference type="Proteomes" id="UP000028545"/>
    </source>
</evidence>
<dbReference type="GeneID" id="27728582"/>